<gene>
    <name evidence="2" type="ORF">g.4519</name>
</gene>
<feature type="compositionally biased region" description="Polar residues" evidence="1">
    <location>
        <begin position="440"/>
        <end position="449"/>
    </location>
</feature>
<organism evidence="2">
    <name type="scientific">Graphocephala atropunctata</name>
    <dbReference type="NCBI Taxonomy" id="36148"/>
    <lineage>
        <taxon>Eukaryota</taxon>
        <taxon>Metazoa</taxon>
        <taxon>Ecdysozoa</taxon>
        <taxon>Arthropoda</taxon>
        <taxon>Hexapoda</taxon>
        <taxon>Insecta</taxon>
        <taxon>Pterygota</taxon>
        <taxon>Neoptera</taxon>
        <taxon>Paraneoptera</taxon>
        <taxon>Hemiptera</taxon>
        <taxon>Auchenorrhyncha</taxon>
        <taxon>Membracoidea</taxon>
        <taxon>Cicadellidae</taxon>
        <taxon>Cicadellinae</taxon>
        <taxon>Cicadellini</taxon>
        <taxon>Graphocephala</taxon>
    </lineage>
</organism>
<feature type="non-terminal residue" evidence="2">
    <location>
        <position position="1"/>
    </location>
</feature>
<feature type="compositionally biased region" description="Basic and acidic residues" evidence="1">
    <location>
        <begin position="18"/>
        <end position="32"/>
    </location>
</feature>
<evidence type="ECO:0000313" key="2">
    <source>
        <dbReference type="EMBL" id="JAT10036.1"/>
    </source>
</evidence>
<feature type="region of interest" description="Disordered" evidence="1">
    <location>
        <begin position="1"/>
        <end position="41"/>
    </location>
</feature>
<sequence length="449" mass="48714">VSPFVGDTTCSGLNRVPLNKDGEAPSHEEESGKYNSLPEEEGAVDISQLIRIKEEHLDLEDYVDNSVQEESEQLDQDTDTSLHVPVVGVKKSKLNSSKATSRVGVSEVTQLKSVVSKLERISDQIAAATFGDSYDQFGKYIATLLRGLPKKTVISLKQQMVQAVLTIKFGQEQDHSLLDTLSGSDTTPLDGTNFTSCDSSDFPGSHQQHPRGPDINASCSLTDVPSTSGIISTKMFSPQEPIRLLVSSSQSEVASVRPIFPSARYTTPTNCPFPHQTPDPTLTDIPSTTVSGISPSRSPVPQSMPDTSSILHLDSLPATISRSSPPTIFAQNAQAGLPSHCTVPMLSKIFPNSSPAIASRTKVPTRVQNNRKENSKTYSKEAKLANTIGYSTVDFQMDIEEGTELADKIIDQENKFETIFCGDPLPELKQEPPDDEDEQSMSGNSFTHS</sequence>
<feature type="region of interest" description="Disordered" evidence="1">
    <location>
        <begin position="357"/>
        <end position="379"/>
    </location>
</feature>
<evidence type="ECO:0000256" key="1">
    <source>
        <dbReference type="SAM" id="MobiDB-lite"/>
    </source>
</evidence>
<accession>A0A1B6KF08</accession>
<dbReference type="EMBL" id="GEBQ01029941">
    <property type="protein sequence ID" value="JAT10036.1"/>
    <property type="molecule type" value="Transcribed_RNA"/>
</dbReference>
<proteinExistence type="predicted"/>
<name>A0A1B6KF08_9HEMI</name>
<protein>
    <submittedName>
        <fullName evidence="2">Uncharacterized protein</fullName>
    </submittedName>
</protein>
<reference evidence="2" key="1">
    <citation type="submission" date="2015-11" db="EMBL/GenBank/DDBJ databases">
        <title>De novo transcriptome assembly of four potential Pierce s Disease insect vectors from Arizona vineyards.</title>
        <authorList>
            <person name="Tassone E.E."/>
        </authorList>
    </citation>
    <scope>NUCLEOTIDE SEQUENCE</scope>
</reference>
<feature type="compositionally biased region" description="Basic and acidic residues" evidence="1">
    <location>
        <begin position="370"/>
        <end position="379"/>
    </location>
</feature>
<feature type="region of interest" description="Disordered" evidence="1">
    <location>
        <begin position="422"/>
        <end position="449"/>
    </location>
</feature>
<dbReference type="AlphaFoldDB" id="A0A1B6KF08"/>